<organism evidence="1 2">
    <name type="scientific">Rhodococcus sacchari</name>
    <dbReference type="NCBI Taxonomy" id="2962047"/>
    <lineage>
        <taxon>Bacteria</taxon>
        <taxon>Bacillati</taxon>
        <taxon>Actinomycetota</taxon>
        <taxon>Actinomycetes</taxon>
        <taxon>Mycobacteriales</taxon>
        <taxon>Nocardiaceae</taxon>
        <taxon>Rhodococcus</taxon>
    </lineage>
</organism>
<reference evidence="1" key="1">
    <citation type="submission" date="2022-10" db="EMBL/GenBank/DDBJ databases">
        <title>Rhodococcus ferula Z13 complete genome.</title>
        <authorList>
            <person name="Long X."/>
            <person name="Zang M."/>
        </authorList>
    </citation>
    <scope>NUCLEOTIDE SEQUENCE</scope>
    <source>
        <strain evidence="1">Z13</strain>
    </source>
</reference>
<gene>
    <name evidence="1" type="ORF">OED52_06300</name>
</gene>
<dbReference type="EMBL" id="CP107551">
    <property type="protein sequence ID" value="UYP20149.1"/>
    <property type="molecule type" value="Genomic_DNA"/>
</dbReference>
<evidence type="ECO:0000313" key="1">
    <source>
        <dbReference type="EMBL" id="UYP20149.1"/>
    </source>
</evidence>
<dbReference type="Proteomes" id="UP001156484">
    <property type="component" value="Chromosome"/>
</dbReference>
<accession>A0ACD4DJI0</accession>
<protein>
    <submittedName>
        <fullName evidence="1">Uncharacterized protein</fullName>
    </submittedName>
</protein>
<sequence>MTRAGMMLGVAAVVAVTGCTGASSVSVVDDPGLEAGFDSVLTDGRSRTLGEITATAGIPSWDRMYYFRVPLLRSDLDRMLGTAGTSWDGLPGADAEGVMVFVSGDEVVHAVVDREPALYLNGFATSDSTVTPDSLAGIPRVAVESMGR</sequence>
<keyword evidence="2" id="KW-1185">Reference proteome</keyword>
<proteinExistence type="predicted"/>
<evidence type="ECO:0000313" key="2">
    <source>
        <dbReference type="Proteomes" id="UP001156484"/>
    </source>
</evidence>
<name>A0ACD4DJI0_9NOCA</name>